<evidence type="ECO:0008006" key="4">
    <source>
        <dbReference type="Google" id="ProtNLM"/>
    </source>
</evidence>
<evidence type="ECO:0000313" key="2">
    <source>
        <dbReference type="EMBL" id="EUJ32754.1"/>
    </source>
</evidence>
<organism evidence="2 3">
    <name type="scientific">Listeria floridensis FSL S10-1187</name>
    <dbReference type="NCBI Taxonomy" id="1265817"/>
    <lineage>
        <taxon>Bacteria</taxon>
        <taxon>Bacillati</taxon>
        <taxon>Bacillota</taxon>
        <taxon>Bacilli</taxon>
        <taxon>Bacillales</taxon>
        <taxon>Listeriaceae</taxon>
        <taxon>Listeria</taxon>
    </lineage>
</organism>
<feature type="region of interest" description="Disordered" evidence="1">
    <location>
        <begin position="1"/>
        <end position="20"/>
    </location>
</feature>
<dbReference type="PANTHER" id="PTHR38433:SF1">
    <property type="entry name" value="DUF1641 DOMAIN-CONTAINING PROTEIN"/>
    <property type="match status" value="1"/>
</dbReference>
<gene>
    <name evidence="2" type="ORF">MFLO_06614</name>
</gene>
<dbReference type="Proteomes" id="UP000019249">
    <property type="component" value="Unassembled WGS sequence"/>
</dbReference>
<proteinExistence type="predicted"/>
<dbReference type="InterPro" id="IPR012440">
    <property type="entry name" value="DUF1641"/>
</dbReference>
<evidence type="ECO:0000256" key="1">
    <source>
        <dbReference type="SAM" id="MobiDB-lite"/>
    </source>
</evidence>
<dbReference type="Pfam" id="PF07849">
    <property type="entry name" value="DUF1641"/>
    <property type="match status" value="1"/>
</dbReference>
<reference evidence="2 3" key="1">
    <citation type="journal article" date="2014" name="Int. J. Syst. Evol. Microbiol.">
        <title>Listeria floridensis sp. nov., Listeria aquatica sp. nov., Listeria cornellensis sp. nov., Listeria riparia sp. nov. and Listeria grandensis sp. nov., from agricultural and natural environments.</title>
        <authorList>
            <person name="den Bakker H.C."/>
            <person name="Warchocki S."/>
            <person name="Wright E.M."/>
            <person name="Allred A.F."/>
            <person name="Ahlstrom C."/>
            <person name="Manuel C.S."/>
            <person name="Stasiewicz M.J."/>
            <person name="Burrell A."/>
            <person name="Roof S."/>
            <person name="Strawn L."/>
            <person name="Fortes E.D."/>
            <person name="Nightingale K.K."/>
            <person name="Kephart D."/>
            <person name="Wiedmann M."/>
        </authorList>
    </citation>
    <scope>NUCLEOTIDE SEQUENCE [LARGE SCALE GENOMIC DNA]</scope>
    <source>
        <strain evidence="2 3">FSL S10-1187</strain>
    </source>
</reference>
<comment type="caution">
    <text evidence="2">The sequence shown here is derived from an EMBL/GenBank/DDBJ whole genome shotgun (WGS) entry which is preliminary data.</text>
</comment>
<dbReference type="EMBL" id="AODF01000010">
    <property type="protein sequence ID" value="EUJ32754.1"/>
    <property type="molecule type" value="Genomic_DNA"/>
</dbReference>
<keyword evidence="3" id="KW-1185">Reference proteome</keyword>
<dbReference type="RefSeq" id="WP_036096979.1">
    <property type="nucleotide sequence ID" value="NZ_AODF01000010.1"/>
</dbReference>
<dbReference type="PANTHER" id="PTHR38433">
    <property type="match status" value="1"/>
</dbReference>
<accession>A0ABN0RG61</accession>
<sequence>MAEPISKIRDVSPTKEEQEAAQLKELKASIADSDSGFTEVLEFVKLLHEAGAFDAVNSAIKAKEDIAKTLLNEWRKEPTTNAINNMMLTGQLLTEAKPEQTEAMIKQVKEAAKEADKAAKDEAILGMFGLMKAMKDPDVNRALRYGVTFLKEMGKGLK</sequence>
<name>A0ABN0RG61_9LIST</name>
<protein>
    <recommendedName>
        <fullName evidence="4">DUF1641 domain-containing protein</fullName>
    </recommendedName>
</protein>
<evidence type="ECO:0000313" key="3">
    <source>
        <dbReference type="Proteomes" id="UP000019249"/>
    </source>
</evidence>